<feature type="region of interest" description="Disordered" evidence="1">
    <location>
        <begin position="66"/>
        <end position="85"/>
    </location>
</feature>
<gene>
    <name evidence="2" type="ORF">SAMN05660350_02427</name>
</gene>
<dbReference type="RefSeq" id="WP_072918252.1">
    <property type="nucleotide sequence ID" value="NZ_FRDM01000010.1"/>
</dbReference>
<dbReference type="OrthoDB" id="5194954at2"/>
<protein>
    <submittedName>
        <fullName evidence="2">Uncharacterized protein</fullName>
    </submittedName>
</protein>
<dbReference type="Proteomes" id="UP000184428">
    <property type="component" value="Unassembled WGS sequence"/>
</dbReference>
<evidence type="ECO:0000313" key="2">
    <source>
        <dbReference type="EMBL" id="SHN76431.1"/>
    </source>
</evidence>
<reference evidence="2 3" key="1">
    <citation type="submission" date="2016-12" db="EMBL/GenBank/DDBJ databases">
        <authorList>
            <person name="Song W.-J."/>
            <person name="Kurnit D.M."/>
        </authorList>
    </citation>
    <scope>NUCLEOTIDE SEQUENCE [LARGE SCALE GENOMIC DNA]</scope>
    <source>
        <strain evidence="2 3">DSM 43162</strain>
    </source>
</reference>
<organism evidence="2 3">
    <name type="scientific">Geodermatophilus obscurus</name>
    <dbReference type="NCBI Taxonomy" id="1861"/>
    <lineage>
        <taxon>Bacteria</taxon>
        <taxon>Bacillati</taxon>
        <taxon>Actinomycetota</taxon>
        <taxon>Actinomycetes</taxon>
        <taxon>Geodermatophilales</taxon>
        <taxon>Geodermatophilaceae</taxon>
        <taxon>Geodermatophilus</taxon>
    </lineage>
</organism>
<feature type="compositionally biased region" description="Gly residues" evidence="1">
    <location>
        <begin position="75"/>
        <end position="85"/>
    </location>
</feature>
<dbReference type="EMBL" id="FRDM01000010">
    <property type="protein sequence ID" value="SHN76431.1"/>
    <property type="molecule type" value="Genomic_DNA"/>
</dbReference>
<evidence type="ECO:0000256" key="1">
    <source>
        <dbReference type="SAM" id="MobiDB-lite"/>
    </source>
</evidence>
<proteinExistence type="predicted"/>
<evidence type="ECO:0000313" key="3">
    <source>
        <dbReference type="Proteomes" id="UP000184428"/>
    </source>
</evidence>
<accession>A0A1M7U097</accession>
<name>A0A1M7U097_9ACTN</name>
<sequence>MSLEQDVAAARRAVDELEAACTPLSRHFGDTVDARRLRVDVARLRDDLALLCGAARVARGIPASSAVRYDDGYDPGPGGSGRAVR</sequence>
<dbReference type="AlphaFoldDB" id="A0A1M7U097"/>